<dbReference type="STRING" id="525373.HMPREF0766_13462"/>
<dbReference type="eggNOG" id="ENOG503186B">
    <property type="taxonomic scope" value="Bacteria"/>
</dbReference>
<comment type="caution">
    <text evidence="2">The sequence shown here is derived from an EMBL/GenBank/DDBJ whole genome shotgun (WGS) entry which is preliminary data.</text>
</comment>
<evidence type="ECO:0000259" key="1">
    <source>
        <dbReference type="Pfam" id="PF15637"/>
    </source>
</evidence>
<accession>D7VR58</accession>
<dbReference type="HOGENOM" id="CLU_1531592_0_0_10"/>
<evidence type="ECO:0000313" key="3">
    <source>
        <dbReference type="Proteomes" id="UP000006258"/>
    </source>
</evidence>
<dbReference type="AlphaFoldDB" id="D7VR58"/>
<dbReference type="OrthoDB" id="1377511at2"/>
<dbReference type="InterPro" id="IPR028915">
    <property type="entry name" value="Tox-HNH-HHH_dom"/>
</dbReference>
<dbReference type="EMBL" id="ACHA02000012">
    <property type="protein sequence ID" value="EFK56259.1"/>
    <property type="molecule type" value="Genomic_DNA"/>
</dbReference>
<dbReference type="Proteomes" id="UP000006258">
    <property type="component" value="Unassembled WGS sequence"/>
</dbReference>
<sequence length="175" mass="20391">MNDKWIQYNKTAKAYKGEKLVHHHHSQGRFAYAIPNKVHLKWNRVLHVFRNGGKLSGLKNRMNTLASGVMVLQGLVDIFTGNPDSWITWFQGADKTGVLYYHPINKFYFEMYRIEKIKDASGNVVRAIVEYDAYAGSVWDEDERRYMGVLKVGTFWEEIDVINKRTIGHQELKLL</sequence>
<organism evidence="2 3">
    <name type="scientific">Sphingobacterium spiritivorum ATCC 33861</name>
    <dbReference type="NCBI Taxonomy" id="525373"/>
    <lineage>
        <taxon>Bacteria</taxon>
        <taxon>Pseudomonadati</taxon>
        <taxon>Bacteroidota</taxon>
        <taxon>Sphingobacteriia</taxon>
        <taxon>Sphingobacteriales</taxon>
        <taxon>Sphingobacteriaceae</taxon>
        <taxon>Sphingobacterium</taxon>
    </lineage>
</organism>
<protein>
    <recommendedName>
        <fullName evidence="1">Tox-HNH-HHH domain-containing protein</fullName>
    </recommendedName>
</protein>
<dbReference type="Pfam" id="PF15637">
    <property type="entry name" value="Tox-HNH-HHH"/>
    <property type="match status" value="1"/>
</dbReference>
<proteinExistence type="predicted"/>
<keyword evidence="3" id="KW-1185">Reference proteome</keyword>
<gene>
    <name evidence="2" type="ORF">HMPREF0766_13462</name>
</gene>
<name>D7VR58_SPHSI</name>
<evidence type="ECO:0000313" key="2">
    <source>
        <dbReference type="EMBL" id="EFK56259.1"/>
    </source>
</evidence>
<feature type="domain" description="Tox-HNH-HHH" evidence="1">
    <location>
        <begin position="2"/>
        <end position="44"/>
    </location>
</feature>
<reference evidence="2" key="1">
    <citation type="submission" date="2010-07" db="EMBL/GenBank/DDBJ databases">
        <authorList>
            <person name="Muzny D."/>
            <person name="Qin X."/>
            <person name="Buhay C."/>
            <person name="Dugan-Rocha S."/>
            <person name="Ding Y."/>
            <person name="Chen G."/>
            <person name="Hawes A."/>
            <person name="Holder M."/>
            <person name="Jhangiani S."/>
            <person name="Johnson A."/>
            <person name="Khan Z."/>
            <person name="Li Z."/>
            <person name="Liu W."/>
            <person name="Liu X."/>
            <person name="Perez L."/>
            <person name="Shen H."/>
            <person name="Wang Q."/>
            <person name="Watt J."/>
            <person name="Xi L."/>
            <person name="Xin Y."/>
            <person name="Zhou J."/>
            <person name="Deng J."/>
            <person name="Jiang H."/>
            <person name="Liu Y."/>
            <person name="Qu J."/>
            <person name="Song X.-Z."/>
            <person name="Zhang L."/>
            <person name="Villasana D."/>
            <person name="Johnson A."/>
            <person name="Liu J."/>
            <person name="Liyanage D."/>
            <person name="Lorensuhewa L."/>
            <person name="Robinson T."/>
            <person name="Song A."/>
            <person name="Song B.-B."/>
            <person name="Dinh H."/>
            <person name="Thornton R."/>
            <person name="Coyle M."/>
            <person name="Francisco L."/>
            <person name="Jackson L."/>
            <person name="Javaid M."/>
            <person name="Korchina V."/>
            <person name="Kovar C."/>
            <person name="Mata R."/>
            <person name="Mathew T."/>
            <person name="Ngo R."/>
            <person name="Nguyen L."/>
            <person name="Nguyen N."/>
            <person name="Okwuonu G."/>
            <person name="Ongeri F."/>
            <person name="Pham C."/>
            <person name="Simmons D."/>
            <person name="Wilczek-Boney K."/>
            <person name="Hale W."/>
            <person name="Jakkamsetti A."/>
            <person name="Pham P."/>
            <person name="Ruth R."/>
            <person name="San Lucas F."/>
            <person name="Warren J."/>
            <person name="Zhang J."/>
            <person name="Zhao Z."/>
            <person name="Zhou C."/>
            <person name="Zhu D."/>
            <person name="Lee S."/>
            <person name="Bess C."/>
            <person name="Blankenburg K."/>
            <person name="Forbes L."/>
            <person name="Fu Q."/>
            <person name="Gubbala S."/>
            <person name="Hirani K."/>
            <person name="Jayaseelan J.C."/>
            <person name="Lara F."/>
            <person name="Munidasa M."/>
            <person name="Palculict T."/>
            <person name="Patil S."/>
            <person name="Pu L.-L."/>
            <person name="Saada N."/>
            <person name="Tang L."/>
            <person name="Weissenberger G."/>
            <person name="Zhu Y."/>
            <person name="Hemphill L."/>
            <person name="Shang Y."/>
            <person name="Youmans B."/>
            <person name="Ayvaz T."/>
            <person name="Ross M."/>
            <person name="Santibanez J."/>
            <person name="Aqrawi P."/>
            <person name="Gross S."/>
            <person name="Joshi V."/>
            <person name="Fowler G."/>
            <person name="Nazareth L."/>
            <person name="Reid J."/>
            <person name="Worley K."/>
            <person name="Petrosino J."/>
            <person name="Highlander S."/>
            <person name="Gibbs R."/>
        </authorList>
    </citation>
    <scope>NUCLEOTIDE SEQUENCE [LARGE SCALE GENOMIC DNA]</scope>
    <source>
        <strain evidence="2">ATCC 33861</strain>
    </source>
</reference>